<feature type="site" description="Enhances dephosphorylation of CheY-P" evidence="11">
    <location>
        <position position="149"/>
    </location>
</feature>
<dbReference type="PANTHER" id="PTHR43693">
    <property type="entry name" value="PROTEIN PHOSPHATASE CHEZ"/>
    <property type="match status" value="1"/>
</dbReference>
<keyword evidence="4 10" id="KW-0963">Cytoplasm</keyword>
<evidence type="ECO:0000256" key="9">
    <source>
        <dbReference type="ARBA" id="ARBA00029599"/>
    </source>
</evidence>
<evidence type="ECO:0000256" key="7">
    <source>
        <dbReference type="ARBA" id="ARBA00022801"/>
    </source>
</evidence>
<accession>A0AAP4TVT7</accession>
<evidence type="ECO:0000313" key="12">
    <source>
        <dbReference type="EMBL" id="MDO6670585.1"/>
    </source>
</evidence>
<evidence type="ECO:0000256" key="3">
    <source>
        <dbReference type="ARBA" id="ARBA00018484"/>
    </source>
</evidence>
<dbReference type="GO" id="GO:0009288">
    <property type="term" value="C:bacterial-type flagellum"/>
    <property type="evidence" value="ECO:0007669"/>
    <property type="project" value="InterPro"/>
</dbReference>
<keyword evidence="6 10" id="KW-0283">Flagellar rotation</keyword>
<dbReference type="EMBL" id="JAUORK010000001">
    <property type="protein sequence ID" value="MDO6670585.1"/>
    <property type="molecule type" value="Genomic_DNA"/>
</dbReference>
<proteinExistence type="inferred from homology"/>
<organism evidence="12 13">
    <name type="scientific">Cobetia amphilecti</name>
    <dbReference type="NCBI Taxonomy" id="1055104"/>
    <lineage>
        <taxon>Bacteria</taxon>
        <taxon>Pseudomonadati</taxon>
        <taxon>Pseudomonadota</taxon>
        <taxon>Gammaproteobacteria</taxon>
        <taxon>Oceanospirillales</taxon>
        <taxon>Halomonadaceae</taxon>
        <taxon>Cobetia</taxon>
    </lineage>
</organism>
<dbReference type="Gene3D" id="1.10.287.500">
    <property type="entry name" value="Helix hairpin bin"/>
    <property type="match status" value="1"/>
</dbReference>
<evidence type="ECO:0000256" key="2">
    <source>
        <dbReference type="ARBA" id="ARBA00005908"/>
    </source>
</evidence>
<evidence type="ECO:0000313" key="13">
    <source>
        <dbReference type="Proteomes" id="UP001170481"/>
    </source>
</evidence>
<comment type="subcellular location">
    <subcellularLocation>
        <location evidence="1 10">Cytoplasm</location>
    </subcellularLocation>
</comment>
<dbReference type="GO" id="GO:0004721">
    <property type="term" value="F:phosphoprotein phosphatase activity"/>
    <property type="evidence" value="ECO:0007669"/>
    <property type="project" value="UniProtKB-KW"/>
</dbReference>
<evidence type="ECO:0000256" key="4">
    <source>
        <dbReference type="ARBA" id="ARBA00022490"/>
    </source>
</evidence>
<evidence type="ECO:0000256" key="8">
    <source>
        <dbReference type="ARBA" id="ARBA00022912"/>
    </source>
</evidence>
<dbReference type="AlphaFoldDB" id="A0AAP4TVT7"/>
<evidence type="ECO:0000256" key="10">
    <source>
        <dbReference type="PIRNR" id="PIRNR002884"/>
    </source>
</evidence>
<evidence type="ECO:0000256" key="1">
    <source>
        <dbReference type="ARBA" id="ARBA00004496"/>
    </source>
</evidence>
<keyword evidence="8 10" id="KW-0904">Protein phosphatase</keyword>
<reference evidence="12" key="1">
    <citation type="submission" date="2023-07" db="EMBL/GenBank/DDBJ databases">
        <title>Genome content predicts the carbon catabolic preferences of heterotrophic bacteria.</title>
        <authorList>
            <person name="Gralka M."/>
        </authorList>
    </citation>
    <scope>NUCLEOTIDE SEQUENCE</scope>
    <source>
        <strain evidence="12">C2R13</strain>
    </source>
</reference>
<comment type="function">
    <text evidence="10">Plays an important role in bacterial chemotaxis signal transduction pathway by accelerating the dephosphorylation of phosphorylated CheY (CheY-P).</text>
</comment>
<dbReference type="GO" id="GO:0005737">
    <property type="term" value="C:cytoplasm"/>
    <property type="evidence" value="ECO:0007669"/>
    <property type="project" value="UniProtKB-SubCell"/>
</dbReference>
<dbReference type="PIRSF" id="PIRSF002884">
    <property type="entry name" value="CheZ"/>
    <property type="match status" value="1"/>
</dbReference>
<dbReference type="NCBIfam" id="NF008368">
    <property type="entry name" value="PRK11166.1"/>
    <property type="match status" value="1"/>
</dbReference>
<dbReference type="SUPFAM" id="SSF75708">
    <property type="entry name" value="Chemotaxis phosphatase CheZ"/>
    <property type="match status" value="1"/>
</dbReference>
<evidence type="ECO:0000256" key="11">
    <source>
        <dbReference type="PIRSR" id="PIRSR002884-1"/>
    </source>
</evidence>
<evidence type="ECO:0000256" key="6">
    <source>
        <dbReference type="ARBA" id="ARBA00022779"/>
    </source>
</evidence>
<dbReference type="InterPro" id="IPR050992">
    <property type="entry name" value="CheZ_family_phosphatases"/>
</dbReference>
<evidence type="ECO:0000256" key="5">
    <source>
        <dbReference type="ARBA" id="ARBA00022500"/>
    </source>
</evidence>
<dbReference type="InterPro" id="IPR007439">
    <property type="entry name" value="Chemotax_Pase_CheZ"/>
</dbReference>
<gene>
    <name evidence="12" type="primary">cheZ</name>
    <name evidence="12" type="ORF">Q4535_00500</name>
</gene>
<dbReference type="RefSeq" id="WP_303592632.1">
    <property type="nucleotide sequence ID" value="NZ_JAUORK010000001.1"/>
</dbReference>
<dbReference type="GO" id="GO:0050920">
    <property type="term" value="P:regulation of chemotaxis"/>
    <property type="evidence" value="ECO:0007669"/>
    <property type="project" value="InterPro"/>
</dbReference>
<keyword evidence="7 10" id="KW-0378">Hydrolase</keyword>
<comment type="caution">
    <text evidence="12">The sequence shown here is derived from an EMBL/GenBank/DDBJ whole genome shotgun (WGS) entry which is preliminary data.</text>
</comment>
<dbReference type="GO" id="GO:0006935">
    <property type="term" value="P:chemotaxis"/>
    <property type="evidence" value="ECO:0007669"/>
    <property type="project" value="UniProtKB-KW"/>
</dbReference>
<comment type="similarity">
    <text evidence="2 10">Belongs to the CheZ family.</text>
</comment>
<dbReference type="PANTHER" id="PTHR43693:SF1">
    <property type="entry name" value="PROTEIN PHOSPHATASE CHEZ"/>
    <property type="match status" value="1"/>
</dbReference>
<dbReference type="GO" id="GO:0097588">
    <property type="term" value="P:archaeal or bacterial-type flagellum-dependent cell motility"/>
    <property type="evidence" value="ECO:0007669"/>
    <property type="project" value="UniProtKB-KW"/>
</dbReference>
<name>A0AAP4TVT7_9GAMM</name>
<protein>
    <recommendedName>
        <fullName evidence="3 10">Protein phosphatase CheZ</fullName>
        <ecNumber evidence="10">3.1.3.-</ecNumber>
    </recommendedName>
    <alternativeName>
        <fullName evidence="9 10">Chemotaxis protein CheZ</fullName>
    </alternativeName>
</protein>
<dbReference type="Pfam" id="PF04344">
    <property type="entry name" value="CheZ"/>
    <property type="match status" value="1"/>
</dbReference>
<sequence length="252" mass="26980">MARDGAANLARTGDSSEDLIRRIGQLTRMLRDNMRELGLDREIERAAEAIPDARDRLNYVASKTEQAADRALNACERAQPLQDALASEAKSLSRRWDAWFAEPVALDQARELVIDTRAYLAVVPDQTSATNSELLEIMMAQDFQDLTGQVIKRMMDVIQQIEMQLLQLLLDNVPEGHARSALAPSGQAATTAAAAGLSAAALSASALDEQATPGDVDAQSGALLNGPQVRADAPGVVASQDEVDDLLGSLGF</sequence>
<keyword evidence="5 10" id="KW-0145">Chemotaxis</keyword>
<dbReference type="Proteomes" id="UP001170481">
    <property type="component" value="Unassembled WGS sequence"/>
</dbReference>
<dbReference type="EC" id="3.1.3.-" evidence="10"/>
<dbReference type="Gene3D" id="1.20.5.590">
    <property type="entry name" value="Single helix bin"/>
    <property type="match status" value="1"/>
</dbReference>
<comment type="subunit">
    <text evidence="10">Homodimer.</text>
</comment>